<evidence type="ECO:0000313" key="3">
    <source>
        <dbReference type="EMBL" id="KAF2398372.1"/>
    </source>
</evidence>
<dbReference type="Gene3D" id="3.90.640.60">
    <property type="match status" value="1"/>
</dbReference>
<accession>A0A6G1HQV0</accession>
<sequence>MPLFKDDQILIIVPGSQTTLAQLGIPESLTPAKLRMRSRMFPAEKLGEWEPFKVRQREKESGAQQNGDGADEPEYYEDLETEEGAVWPIVEGRIVDWSCFFALMSYIHNRLSPGLHTPILLVGQPAWGRKDHNRLTQFFFEKFKTPAFSIIDSAYASMWAHKDLVNACVIDVGFEKADITAITNFCINSTGRQIAMPGCGGEAMTDQLHRLLSSQRFTRDMCEQLKKNPICELLPPGTPLPGKSDESGNDLGNPASAASTGATDSGPGHRLTAGALGEAPRGPGPNTEVGEEGKDEDDNEGILDVASIVTGGKMEEFLAKKEREKLEKQAKKKGGVEAANAASKITKLPNNKREKATFTYQDHALLDALKGMNMSGQKMAEAHAKFDQGNQKPSISDRQAVEVTDANGTPTSPKQAGAPRREIEVGVERFQAASGGIIDRIADGIHRTISAVDVARRSECWDNLILVGNGSKIRGFKETLMATIQSRYIISPSSATIFTSELPSNLSTPAGTGSQTPQPQLGPLGLGQPSSNVNPLLLAATTAAHNQNLNPGNALGSNQNMHSSHGQTPTSAKWARVGEYFPEWKEHGFDEAYFLGAQVAARIIFVFDQGPSKAFMTRADYNDMGPAGISEFSV</sequence>
<proteinExistence type="inferred from homology"/>
<evidence type="ECO:0000256" key="1">
    <source>
        <dbReference type="RuleBase" id="RU000487"/>
    </source>
</evidence>
<feature type="compositionally biased region" description="Polar residues" evidence="2">
    <location>
        <begin position="501"/>
        <end position="510"/>
    </location>
</feature>
<feature type="region of interest" description="Disordered" evidence="2">
    <location>
        <begin position="52"/>
        <end position="73"/>
    </location>
</feature>
<feature type="region of interest" description="Disordered" evidence="2">
    <location>
        <begin position="233"/>
        <end position="298"/>
    </location>
</feature>
<dbReference type="EMBL" id="ML996700">
    <property type="protein sequence ID" value="KAF2398372.1"/>
    <property type="molecule type" value="Genomic_DNA"/>
</dbReference>
<gene>
    <name evidence="3" type="ORF">EJ06DRAFT_513358</name>
</gene>
<feature type="compositionally biased region" description="Basic and acidic residues" evidence="2">
    <location>
        <begin position="52"/>
        <end position="61"/>
    </location>
</feature>
<feature type="compositionally biased region" description="Low complexity" evidence="2">
    <location>
        <begin position="511"/>
        <end position="526"/>
    </location>
</feature>
<dbReference type="Gene3D" id="3.30.420.40">
    <property type="match status" value="3"/>
</dbReference>
<dbReference type="SUPFAM" id="SSF53067">
    <property type="entry name" value="Actin-like ATPase domain"/>
    <property type="match status" value="2"/>
</dbReference>
<dbReference type="Pfam" id="PF00022">
    <property type="entry name" value="Actin"/>
    <property type="match status" value="1"/>
</dbReference>
<keyword evidence="4" id="KW-1185">Reference proteome</keyword>
<dbReference type="InterPro" id="IPR004000">
    <property type="entry name" value="Actin"/>
</dbReference>
<dbReference type="InterPro" id="IPR043129">
    <property type="entry name" value="ATPase_NBD"/>
</dbReference>
<feature type="compositionally biased region" description="Acidic residues" evidence="2">
    <location>
        <begin position="289"/>
        <end position="298"/>
    </location>
</feature>
<dbReference type="Proteomes" id="UP000799640">
    <property type="component" value="Unassembled WGS sequence"/>
</dbReference>
<dbReference type="SMART" id="SM00268">
    <property type="entry name" value="ACTIN"/>
    <property type="match status" value="1"/>
</dbReference>
<protein>
    <recommendedName>
        <fullName evidence="5">Actin-like ATPase domain-containing protein</fullName>
    </recommendedName>
</protein>
<dbReference type="OrthoDB" id="74201at2759"/>
<feature type="region of interest" description="Disordered" evidence="2">
    <location>
        <begin position="501"/>
        <end position="526"/>
    </location>
</feature>
<evidence type="ECO:0000313" key="4">
    <source>
        <dbReference type="Proteomes" id="UP000799640"/>
    </source>
</evidence>
<dbReference type="PANTHER" id="PTHR11937">
    <property type="entry name" value="ACTIN"/>
    <property type="match status" value="1"/>
</dbReference>
<comment type="similarity">
    <text evidence="1">Belongs to the actin family.</text>
</comment>
<dbReference type="AlphaFoldDB" id="A0A6G1HQV0"/>
<feature type="compositionally biased region" description="Low complexity" evidence="2">
    <location>
        <begin position="254"/>
        <end position="268"/>
    </location>
</feature>
<evidence type="ECO:0008006" key="5">
    <source>
        <dbReference type="Google" id="ProtNLM"/>
    </source>
</evidence>
<name>A0A6G1HQV0_9PEZI</name>
<reference evidence="3" key="1">
    <citation type="journal article" date="2020" name="Stud. Mycol.">
        <title>101 Dothideomycetes genomes: a test case for predicting lifestyles and emergence of pathogens.</title>
        <authorList>
            <person name="Haridas S."/>
            <person name="Albert R."/>
            <person name="Binder M."/>
            <person name="Bloem J."/>
            <person name="Labutti K."/>
            <person name="Salamov A."/>
            <person name="Andreopoulos B."/>
            <person name="Baker S."/>
            <person name="Barry K."/>
            <person name="Bills G."/>
            <person name="Bluhm B."/>
            <person name="Cannon C."/>
            <person name="Castanera R."/>
            <person name="Culley D."/>
            <person name="Daum C."/>
            <person name="Ezra D."/>
            <person name="Gonzalez J."/>
            <person name="Henrissat B."/>
            <person name="Kuo A."/>
            <person name="Liang C."/>
            <person name="Lipzen A."/>
            <person name="Lutzoni F."/>
            <person name="Magnuson J."/>
            <person name="Mondo S."/>
            <person name="Nolan M."/>
            <person name="Ohm R."/>
            <person name="Pangilinan J."/>
            <person name="Park H.-J."/>
            <person name="Ramirez L."/>
            <person name="Alfaro M."/>
            <person name="Sun H."/>
            <person name="Tritt A."/>
            <person name="Yoshinaga Y."/>
            <person name="Zwiers L.-H."/>
            <person name="Turgeon B."/>
            <person name="Goodwin S."/>
            <person name="Spatafora J."/>
            <person name="Crous P."/>
            <person name="Grigoriev I."/>
        </authorList>
    </citation>
    <scope>NUCLEOTIDE SEQUENCE</scope>
    <source>
        <strain evidence="3">CBS 262.69</strain>
    </source>
</reference>
<organism evidence="3 4">
    <name type="scientific">Trichodelitschia bisporula</name>
    <dbReference type="NCBI Taxonomy" id="703511"/>
    <lineage>
        <taxon>Eukaryota</taxon>
        <taxon>Fungi</taxon>
        <taxon>Dikarya</taxon>
        <taxon>Ascomycota</taxon>
        <taxon>Pezizomycotina</taxon>
        <taxon>Dothideomycetes</taxon>
        <taxon>Dothideomycetes incertae sedis</taxon>
        <taxon>Phaeotrichales</taxon>
        <taxon>Phaeotrichaceae</taxon>
        <taxon>Trichodelitschia</taxon>
    </lineage>
</organism>
<evidence type="ECO:0000256" key="2">
    <source>
        <dbReference type="SAM" id="MobiDB-lite"/>
    </source>
</evidence>